<dbReference type="GO" id="GO:0016874">
    <property type="term" value="F:ligase activity"/>
    <property type="evidence" value="ECO:0007669"/>
    <property type="project" value="UniProtKB-KW"/>
</dbReference>
<dbReference type="PANTHER" id="PTHR43334:SF1">
    <property type="entry name" value="3-HYDROXYPROPIONATE--COA LIGASE [ADP-FORMING]"/>
    <property type="match status" value="1"/>
</dbReference>
<evidence type="ECO:0000256" key="1">
    <source>
        <dbReference type="ARBA" id="ARBA00022598"/>
    </source>
</evidence>
<evidence type="ECO:0000256" key="3">
    <source>
        <dbReference type="ARBA" id="ARBA00022840"/>
    </source>
</evidence>
<dbReference type="Pfam" id="PF13549">
    <property type="entry name" value="ATP-grasp_5"/>
    <property type="match status" value="1"/>
</dbReference>
<dbReference type="PATRIC" id="fig|279058.18.peg.2228"/>
<evidence type="ECO:0000313" key="6">
    <source>
        <dbReference type="Proteomes" id="UP000071778"/>
    </source>
</evidence>
<dbReference type="AlphaFoldDB" id="A0A127QIW8"/>
<dbReference type="SUPFAM" id="SSF52210">
    <property type="entry name" value="Succinyl-CoA synthetase domains"/>
    <property type="match status" value="2"/>
</dbReference>
<dbReference type="InterPro" id="IPR003781">
    <property type="entry name" value="CoA-bd"/>
</dbReference>
<dbReference type="Gene3D" id="3.30.470.20">
    <property type="entry name" value="ATP-grasp fold, B domain"/>
    <property type="match status" value="1"/>
</dbReference>
<dbReference type="InterPro" id="IPR016102">
    <property type="entry name" value="Succinyl-CoA_synth-like"/>
</dbReference>
<dbReference type="InterPro" id="IPR036291">
    <property type="entry name" value="NAD(P)-bd_dom_sf"/>
</dbReference>
<gene>
    <name evidence="5" type="ORF">CAter282_2261</name>
</gene>
<dbReference type="SUPFAM" id="SSF51735">
    <property type="entry name" value="NAD(P)-binding Rossmann-fold domains"/>
    <property type="match status" value="1"/>
</dbReference>
<dbReference type="InterPro" id="IPR032875">
    <property type="entry name" value="Succ_CoA_lig_flav_dom"/>
</dbReference>
<feature type="domain" description="CoA-binding" evidence="4">
    <location>
        <begin position="9"/>
        <end position="104"/>
    </location>
</feature>
<reference evidence="5 6" key="1">
    <citation type="submission" date="2015-11" db="EMBL/GenBank/DDBJ databases">
        <title>Exploring the genomic traits of fungus-feeding bacterial genus Collimonas.</title>
        <authorList>
            <person name="Song C."/>
            <person name="Schmidt R."/>
            <person name="de Jager V."/>
            <person name="Krzyzanowska D."/>
            <person name="Jongedijk E."/>
            <person name="Cankar K."/>
            <person name="Beekwilder J."/>
            <person name="van Veen A."/>
            <person name="de Boer W."/>
            <person name="van Veen J.A."/>
            <person name="Garbeva P."/>
        </authorList>
    </citation>
    <scope>NUCLEOTIDE SEQUENCE [LARGE SCALE GENOMIC DNA]</scope>
    <source>
        <strain evidence="5 6">Ter282</strain>
    </source>
</reference>
<dbReference type="Proteomes" id="UP000071778">
    <property type="component" value="Chromosome"/>
</dbReference>
<dbReference type="EMBL" id="CP013235">
    <property type="protein sequence ID" value="AMP10011.1"/>
    <property type="molecule type" value="Genomic_DNA"/>
</dbReference>
<dbReference type="Gene3D" id="3.40.50.720">
    <property type="entry name" value="NAD(P)-binding Rossmann-like Domain"/>
    <property type="match status" value="1"/>
</dbReference>
<dbReference type="InterPro" id="IPR051538">
    <property type="entry name" value="Acyl-CoA_Synth/Transferase"/>
</dbReference>
<dbReference type="Gene3D" id="3.40.50.261">
    <property type="entry name" value="Succinyl-CoA synthetase domains"/>
    <property type="match status" value="2"/>
</dbReference>
<keyword evidence="1 5" id="KW-0436">Ligase</keyword>
<proteinExistence type="predicted"/>
<dbReference type="Pfam" id="PF13380">
    <property type="entry name" value="CoA_binding_2"/>
    <property type="match status" value="1"/>
</dbReference>
<keyword evidence="2" id="KW-0547">Nucleotide-binding</keyword>
<evidence type="ECO:0000313" key="5">
    <source>
        <dbReference type="EMBL" id="AMP10011.1"/>
    </source>
</evidence>
<dbReference type="RefSeq" id="WP_061537190.1">
    <property type="nucleotide sequence ID" value="NZ_CP013235.1"/>
</dbReference>
<protein>
    <submittedName>
        <fullName evidence="5">Succinyl-CoA ligase like flavodoxin domain protein</fullName>
    </submittedName>
</protein>
<dbReference type="Pfam" id="PF13607">
    <property type="entry name" value="Succ_CoA_lig"/>
    <property type="match status" value="1"/>
</dbReference>
<dbReference type="GO" id="GO:0005524">
    <property type="term" value="F:ATP binding"/>
    <property type="evidence" value="ECO:0007669"/>
    <property type="project" value="UniProtKB-KW"/>
</dbReference>
<keyword evidence="6" id="KW-1185">Reference proteome</keyword>
<dbReference type="PANTHER" id="PTHR43334">
    <property type="entry name" value="ACETATE--COA LIGASE [ADP-FORMING]"/>
    <property type="match status" value="1"/>
</dbReference>
<organism evidence="5 6">
    <name type="scientific">Collimonas arenae</name>
    <dbReference type="NCBI Taxonomy" id="279058"/>
    <lineage>
        <taxon>Bacteria</taxon>
        <taxon>Pseudomonadati</taxon>
        <taxon>Pseudomonadota</taxon>
        <taxon>Betaproteobacteria</taxon>
        <taxon>Burkholderiales</taxon>
        <taxon>Oxalobacteraceae</taxon>
        <taxon>Collimonas</taxon>
    </lineage>
</organism>
<name>A0A127QIW8_9BURK</name>
<sequence length="646" mass="67865">MSARNLQYFFSPQSIAIIGASERATSIGTCMLRHIAGAGFTGRVFPVNPKYDLLDGIKTFHSLDQLPETPELAVICTPAATVSRIIGQLGDLGSKAAIVLSDTADFHDSLQQAALHAARPHMLRILGPGSAGIMTPAAWLNASLVAGGALPGRIALLAESGALACGLTDWASSQGIGFSKVVALGGSIDVDVGDMLDFLASDVDTHAILLCAEHIPHARKFMSAARAAARNKPTLILRSGLSGTVPDAIFDAAVRRAGMLRVFSTDDLFSAVESLSRIRPLDGRGLLVISNGRGPGLMACDAWMRNGGKPTALSTDSVGKLSQLLPVEKMEFPPIALPANASAQLYGQVMEAVSVDHGADALLVIHASSALEPCADIANAVVAAAKRSGCNILSVWLGGKSLEPARRICADAGIPAYISPESAVCGLMQMLDFKCNQNLLMQVPPAVSADIVDREAAHRIVEAALRDGSQRVSLTKSCALLAAYGIKAGDQPQERDLSLDTIALTISLAIDPVFGPAVILKLSGKNGRTETSAGLPPLNMVLAQDMVAHGGLAGLNEGIHESDSSVDQICRVLLKVSHLLTDVPELAELEIGFPQPGVKEMCAVRVHVLLKPNKPNETGDGLQRLAICPYPNELEETISWQGRRCC</sequence>
<accession>A0A127QIW8</accession>
<evidence type="ECO:0000259" key="4">
    <source>
        <dbReference type="SMART" id="SM00881"/>
    </source>
</evidence>
<keyword evidence="3" id="KW-0067">ATP-binding</keyword>
<dbReference type="SMART" id="SM00881">
    <property type="entry name" value="CoA_binding"/>
    <property type="match status" value="1"/>
</dbReference>
<evidence type="ECO:0000256" key="2">
    <source>
        <dbReference type="ARBA" id="ARBA00022741"/>
    </source>
</evidence>